<proteinExistence type="predicted"/>
<dbReference type="EMBL" id="JABFAD010000011">
    <property type="protein sequence ID" value="MBA0812675.1"/>
    <property type="molecule type" value="Genomic_DNA"/>
</dbReference>
<dbReference type="OrthoDB" id="30023at2759"/>
<dbReference type="AlphaFoldDB" id="A0A7J9HUW1"/>
<organism evidence="1 2">
    <name type="scientific">Gossypium harknessii</name>
    <dbReference type="NCBI Taxonomy" id="34285"/>
    <lineage>
        <taxon>Eukaryota</taxon>
        <taxon>Viridiplantae</taxon>
        <taxon>Streptophyta</taxon>
        <taxon>Embryophyta</taxon>
        <taxon>Tracheophyta</taxon>
        <taxon>Spermatophyta</taxon>
        <taxon>Magnoliopsida</taxon>
        <taxon>eudicotyledons</taxon>
        <taxon>Gunneridae</taxon>
        <taxon>Pentapetalae</taxon>
        <taxon>rosids</taxon>
        <taxon>malvids</taxon>
        <taxon>Malvales</taxon>
        <taxon>Malvaceae</taxon>
        <taxon>Malvoideae</taxon>
        <taxon>Gossypium</taxon>
    </lineage>
</organism>
<protein>
    <submittedName>
        <fullName evidence="1">Uncharacterized protein</fullName>
    </submittedName>
</protein>
<evidence type="ECO:0000313" key="2">
    <source>
        <dbReference type="Proteomes" id="UP000593560"/>
    </source>
</evidence>
<sequence>MVTITADKVSKLSVNILSNIIEK</sequence>
<evidence type="ECO:0000313" key="1">
    <source>
        <dbReference type="EMBL" id="MBA0812675.1"/>
    </source>
</evidence>
<reference evidence="1 2" key="1">
    <citation type="journal article" date="2019" name="Genome Biol. Evol.">
        <title>Insights into the evolution of the New World diploid cottons (Gossypium, subgenus Houzingenia) based on genome sequencing.</title>
        <authorList>
            <person name="Grover C.E."/>
            <person name="Arick M.A. 2nd"/>
            <person name="Thrash A."/>
            <person name="Conover J.L."/>
            <person name="Sanders W.S."/>
            <person name="Peterson D.G."/>
            <person name="Frelichowski J.E."/>
            <person name="Scheffler J.A."/>
            <person name="Scheffler B.E."/>
            <person name="Wendel J.F."/>
        </authorList>
    </citation>
    <scope>NUCLEOTIDE SEQUENCE [LARGE SCALE GENOMIC DNA]</scope>
    <source>
        <strain evidence="1">0</strain>
        <tissue evidence="1">Leaf</tissue>
    </source>
</reference>
<comment type="caution">
    <text evidence="1">The sequence shown here is derived from an EMBL/GenBank/DDBJ whole genome shotgun (WGS) entry which is preliminary data.</text>
</comment>
<name>A0A7J9HUW1_9ROSI</name>
<accession>A0A7J9HUW1</accession>
<dbReference type="Proteomes" id="UP000593560">
    <property type="component" value="Unassembled WGS sequence"/>
</dbReference>
<gene>
    <name evidence="1" type="ORF">Gohar_026620</name>
</gene>
<keyword evidence="2" id="KW-1185">Reference proteome</keyword>